<reference evidence="2 3" key="1">
    <citation type="submission" date="2015-09" db="EMBL/GenBank/DDBJ databases">
        <authorList>
            <consortium name="Swine Surveillance"/>
        </authorList>
    </citation>
    <scope>NUCLEOTIDE SEQUENCE [LARGE SCALE GENOMIC DNA]</scope>
    <source>
        <strain evidence="2 3">CECT 4292</strain>
    </source>
</reference>
<organism evidence="2 3">
    <name type="scientific">Ruegeria atlantica</name>
    <dbReference type="NCBI Taxonomy" id="81569"/>
    <lineage>
        <taxon>Bacteria</taxon>
        <taxon>Pseudomonadati</taxon>
        <taxon>Pseudomonadota</taxon>
        <taxon>Alphaproteobacteria</taxon>
        <taxon>Rhodobacterales</taxon>
        <taxon>Roseobacteraceae</taxon>
        <taxon>Ruegeria</taxon>
    </lineage>
</organism>
<dbReference type="SUPFAM" id="SSF81901">
    <property type="entry name" value="HCP-like"/>
    <property type="match status" value="1"/>
</dbReference>
<gene>
    <name evidence="2" type="ORF">RUA4292_03331</name>
</gene>
<proteinExistence type="predicted"/>
<dbReference type="AlphaFoldDB" id="A0A0P1F096"/>
<evidence type="ECO:0000313" key="3">
    <source>
        <dbReference type="Proteomes" id="UP000050783"/>
    </source>
</evidence>
<keyword evidence="1" id="KW-0732">Signal</keyword>
<name>A0A0P1F096_9RHOB</name>
<dbReference type="RefSeq" id="WP_145974997.1">
    <property type="nucleotide sequence ID" value="NZ_CYPU01000064.1"/>
</dbReference>
<dbReference type="Gene3D" id="1.25.40.10">
    <property type="entry name" value="Tetratricopeptide repeat domain"/>
    <property type="match status" value="1"/>
</dbReference>
<accession>A0A0P1F096</accession>
<dbReference type="GeneID" id="55494485"/>
<dbReference type="InterPro" id="IPR036366">
    <property type="entry name" value="PGBDSf"/>
</dbReference>
<dbReference type="InterPro" id="IPR006597">
    <property type="entry name" value="Sel1-like"/>
</dbReference>
<evidence type="ECO:0000256" key="1">
    <source>
        <dbReference type="SAM" id="SignalP"/>
    </source>
</evidence>
<dbReference type="Proteomes" id="UP000050783">
    <property type="component" value="Unassembled WGS sequence"/>
</dbReference>
<feature type="chain" id="PRO_5006062124" description="Sel1 repeat" evidence="1">
    <location>
        <begin position="20"/>
        <end position="357"/>
    </location>
</feature>
<evidence type="ECO:0008006" key="4">
    <source>
        <dbReference type="Google" id="ProtNLM"/>
    </source>
</evidence>
<dbReference type="STRING" id="81569.RUM4293_04277"/>
<sequence>MRQIALAATLALTLASVGAAQEQRLQFKALIKQEQADPVAVHAAMTSLAESGYVPAIDRVGYYFRNGIGSQKDLKAARQWYASAVDAGHPWSTASLARVEMEMGRGDVALELLRAGARDNQPGAERLLATAHIDRKLGAASDVKQGRAILERMAESGDQNAARDLVVRINWKRLRGPAPDTAIEQVVRAGLGGDAKYAAVALVYLSSQPDRSEEAIQTRAMLAEVPGISDRVLSPELIKLAAEIHPTQFWLEVEDILEDTQPESYAKAASTAFWINKNAWVRVLQKELRAFGYYQGRIDGMMTSRTIKAQNRFCRDRDLWSLCASGPLRGATVRTMAGAIAQEKHSGKIDNIAHPGS</sequence>
<evidence type="ECO:0000313" key="2">
    <source>
        <dbReference type="EMBL" id="CUH49136.1"/>
    </source>
</evidence>
<feature type="signal peptide" evidence="1">
    <location>
        <begin position="1"/>
        <end position="19"/>
    </location>
</feature>
<protein>
    <recommendedName>
        <fullName evidence="4">Sel1 repeat</fullName>
    </recommendedName>
</protein>
<dbReference type="SMART" id="SM00671">
    <property type="entry name" value="SEL1"/>
    <property type="match status" value="2"/>
</dbReference>
<dbReference type="OrthoDB" id="7843431at2"/>
<dbReference type="Gene3D" id="1.10.101.10">
    <property type="entry name" value="PGBD-like superfamily/PGBD"/>
    <property type="match status" value="1"/>
</dbReference>
<dbReference type="InterPro" id="IPR011990">
    <property type="entry name" value="TPR-like_helical_dom_sf"/>
</dbReference>
<dbReference type="EMBL" id="CYPU01000064">
    <property type="protein sequence ID" value="CUH49136.1"/>
    <property type="molecule type" value="Genomic_DNA"/>
</dbReference>